<protein>
    <submittedName>
        <fullName evidence="1">Uncharacterized protein</fullName>
    </submittedName>
</protein>
<proteinExistence type="predicted"/>
<reference evidence="1 2" key="1">
    <citation type="submission" date="2020-11" db="EMBL/GenBank/DDBJ databases">
        <title>Indigenous Rhizobia Nodulating Common beans in Western Kenya.</title>
        <authorList>
            <person name="Wekesa C.S."/>
            <person name="Oelmueller R."/>
            <person name="Furch A.C."/>
        </authorList>
    </citation>
    <scope>NUCLEOTIDE SEQUENCE [LARGE SCALE GENOMIC DNA]</scope>
    <source>
        <strain evidence="2">BS3</strain>
    </source>
</reference>
<organism evidence="1 2">
    <name type="scientific">Rhizobium phaseoli</name>
    <dbReference type="NCBI Taxonomy" id="396"/>
    <lineage>
        <taxon>Bacteria</taxon>
        <taxon>Pseudomonadati</taxon>
        <taxon>Pseudomonadota</taxon>
        <taxon>Alphaproteobacteria</taxon>
        <taxon>Hyphomicrobiales</taxon>
        <taxon>Rhizobiaceae</taxon>
        <taxon>Rhizobium/Agrobacterium group</taxon>
        <taxon>Rhizobium</taxon>
    </lineage>
</organism>
<dbReference type="EMBL" id="CP064931">
    <property type="protein sequence ID" value="QPK10795.1"/>
    <property type="molecule type" value="Genomic_DNA"/>
</dbReference>
<accession>A0A7X6F3U3</accession>
<evidence type="ECO:0000313" key="2">
    <source>
        <dbReference type="Proteomes" id="UP000540266"/>
    </source>
</evidence>
<evidence type="ECO:0000313" key="1">
    <source>
        <dbReference type="EMBL" id="QPK10795.1"/>
    </source>
</evidence>
<dbReference type="RefSeq" id="WP_012483650.1">
    <property type="nucleotide sequence ID" value="NZ_CP013532.1"/>
</dbReference>
<dbReference type="GeneID" id="45961593"/>
<gene>
    <name evidence="1" type="ORF">HER27_009725</name>
</gene>
<sequence>MTIHGWIGTDDVDQEGYRILDKHAVVTFAFEDIVDLQLDGFKGPLRQLVRRQQAAQNGTSR</sequence>
<dbReference type="AlphaFoldDB" id="A0A7X6F3U3"/>
<name>A0A7X6F3U3_9HYPH</name>
<dbReference type="Proteomes" id="UP000540266">
    <property type="component" value="Chromosome"/>
</dbReference>